<dbReference type="InterPro" id="IPR011042">
    <property type="entry name" value="6-blade_b-propeller_TolB-like"/>
</dbReference>
<keyword evidence="8" id="KW-1185">Reference proteome</keyword>
<dbReference type="Pfam" id="PF00643">
    <property type="entry name" value="zf-B_box"/>
    <property type="match status" value="1"/>
</dbReference>
<dbReference type="SUPFAM" id="SSF57845">
    <property type="entry name" value="B-box zinc-binding domain"/>
    <property type="match status" value="1"/>
</dbReference>
<evidence type="ECO:0000256" key="5">
    <source>
        <dbReference type="SAM" id="Coils"/>
    </source>
</evidence>
<keyword evidence="5" id="KW-0175">Coiled coil</keyword>
<dbReference type="InterPro" id="IPR001258">
    <property type="entry name" value="NHL_repeat"/>
</dbReference>
<dbReference type="KEGG" id="bfo:118432842"/>
<dbReference type="Gene3D" id="2.120.10.30">
    <property type="entry name" value="TolB, C-terminal domain"/>
    <property type="match status" value="1"/>
</dbReference>
<dbReference type="PANTHER" id="PTHR15077">
    <property type="entry name" value="FAS-ASSOCIATING DEATH DOMAIN-CONTAINING PROTEIN FADD"/>
    <property type="match status" value="1"/>
</dbReference>
<dbReference type="PANTHER" id="PTHR15077:SF9">
    <property type="entry name" value="C-TERMINAL OF ROC (COR) DOMAIN-CONTAINING PROTEIN"/>
    <property type="match status" value="1"/>
</dbReference>
<evidence type="ECO:0000313" key="9">
    <source>
        <dbReference type="RefSeq" id="XP_035700355.1"/>
    </source>
</evidence>
<dbReference type="InterPro" id="IPR000315">
    <property type="entry name" value="Znf_B-box"/>
</dbReference>
<organism evidence="8 9">
    <name type="scientific">Branchiostoma floridae</name>
    <name type="common">Florida lancelet</name>
    <name type="synonym">Amphioxus</name>
    <dbReference type="NCBI Taxonomy" id="7739"/>
    <lineage>
        <taxon>Eukaryota</taxon>
        <taxon>Metazoa</taxon>
        <taxon>Chordata</taxon>
        <taxon>Cephalochordata</taxon>
        <taxon>Leptocardii</taxon>
        <taxon>Amphioxiformes</taxon>
        <taxon>Branchiostomatidae</taxon>
        <taxon>Branchiostoma</taxon>
    </lineage>
</organism>
<dbReference type="PROSITE" id="PS50017">
    <property type="entry name" value="DEATH_DOMAIN"/>
    <property type="match status" value="1"/>
</dbReference>
<dbReference type="Pfam" id="PF00531">
    <property type="entry name" value="Death"/>
    <property type="match status" value="1"/>
</dbReference>
<keyword evidence="3" id="KW-0863">Zinc-finger</keyword>
<reference evidence="8" key="1">
    <citation type="journal article" date="2020" name="Nat. Ecol. Evol.">
        <title>Deeply conserved synteny resolves early events in vertebrate evolution.</title>
        <authorList>
            <person name="Simakov O."/>
            <person name="Marletaz F."/>
            <person name="Yue J.X."/>
            <person name="O'Connell B."/>
            <person name="Jenkins J."/>
            <person name="Brandt A."/>
            <person name="Calef R."/>
            <person name="Tung C.H."/>
            <person name="Huang T.K."/>
            <person name="Schmutz J."/>
            <person name="Satoh N."/>
            <person name="Yu J.K."/>
            <person name="Putnam N.H."/>
            <person name="Green R.E."/>
            <person name="Rokhsar D.S."/>
        </authorList>
    </citation>
    <scope>NUCLEOTIDE SEQUENCE [LARGE SCALE GENOMIC DNA]</scope>
    <source>
        <strain evidence="8">S238N-H82</strain>
    </source>
</reference>
<proteinExistence type="inferred from homology"/>
<dbReference type="CDD" id="cd01670">
    <property type="entry name" value="Death"/>
    <property type="match status" value="1"/>
</dbReference>
<dbReference type="GeneID" id="118432842"/>
<reference evidence="9" key="2">
    <citation type="submission" date="2025-08" db="UniProtKB">
        <authorList>
            <consortium name="RefSeq"/>
        </authorList>
    </citation>
    <scope>IDENTIFICATION</scope>
    <source>
        <strain evidence="9">S238N-H82</strain>
        <tissue evidence="9">Testes</tissue>
    </source>
</reference>
<dbReference type="Gene3D" id="1.10.533.10">
    <property type="entry name" value="Death Domain, Fas"/>
    <property type="match status" value="1"/>
</dbReference>
<keyword evidence="2" id="KW-0677">Repeat</keyword>
<evidence type="ECO:0000259" key="6">
    <source>
        <dbReference type="PROSITE" id="PS50017"/>
    </source>
</evidence>
<sequence>MAAGVAELPDNHLVANLCEELSKKTQVGGQKNRCGFHPTKDIDLFCQQCEVSVCSECIGDAHSGHSVGRYFLFIKNRVSSDWKDLAWCLGFETPDIENIDGKHRDDKSRCMDLLQQWYKREGNTATIHVLMEALQDAELQHVVDSLKDKYPVPLLPTASRQTGNTDAIREEVKMLKEKNEKLEKIILEQNEKIQQLQETNKNMEAIVEDLLTAKQTVESGSQQKDLLHPKEGNFKFKFGCNPQGICVDGKGNIIVADYGNGCVKMFDSQGRFLCDIGSGMKDPNGAAVSPGGDVVVTDYKDHTVSVW</sequence>
<accession>A0A9J7NDG5</accession>
<dbReference type="Proteomes" id="UP000001554">
    <property type="component" value="Chromosome 16"/>
</dbReference>
<evidence type="ECO:0000259" key="7">
    <source>
        <dbReference type="PROSITE" id="PS50119"/>
    </source>
</evidence>
<feature type="repeat" description="NHL" evidence="4">
    <location>
        <begin position="240"/>
        <end position="269"/>
    </location>
</feature>
<keyword evidence="3" id="KW-0862">Zinc</keyword>
<dbReference type="GO" id="GO:0007165">
    <property type="term" value="P:signal transduction"/>
    <property type="evidence" value="ECO:0007669"/>
    <property type="project" value="InterPro"/>
</dbReference>
<dbReference type="InterPro" id="IPR000488">
    <property type="entry name" value="Death_dom"/>
</dbReference>
<feature type="domain" description="Death" evidence="6">
    <location>
        <begin position="67"/>
        <end position="150"/>
    </location>
</feature>
<keyword evidence="3" id="KW-0479">Metal-binding</keyword>
<evidence type="ECO:0000256" key="1">
    <source>
        <dbReference type="ARBA" id="ARBA00008518"/>
    </source>
</evidence>
<dbReference type="SUPFAM" id="SSF101898">
    <property type="entry name" value="NHL repeat"/>
    <property type="match status" value="1"/>
</dbReference>
<dbReference type="FunFam" id="2.40.10.500:FF:000001">
    <property type="entry name" value="tripartite motif-containing protein 3-like"/>
    <property type="match status" value="1"/>
</dbReference>
<dbReference type="PROSITE" id="PS50119">
    <property type="entry name" value="ZF_BBOX"/>
    <property type="match status" value="1"/>
</dbReference>
<feature type="coiled-coil region" evidence="5">
    <location>
        <begin position="165"/>
        <end position="213"/>
    </location>
</feature>
<evidence type="ECO:0000256" key="4">
    <source>
        <dbReference type="PROSITE-ProRule" id="PRU00504"/>
    </source>
</evidence>
<protein>
    <submittedName>
        <fullName evidence="9">Tripartite motif-containing protein 2-like</fullName>
    </submittedName>
</protein>
<dbReference type="InterPro" id="IPR016729">
    <property type="entry name" value="FADD"/>
</dbReference>
<dbReference type="SMART" id="SM00005">
    <property type="entry name" value="DEATH"/>
    <property type="match status" value="1"/>
</dbReference>
<dbReference type="AlphaFoldDB" id="A0A9J7NDG5"/>
<dbReference type="OrthoDB" id="10214408at2759"/>
<gene>
    <name evidence="9" type="primary">LOC118432842</name>
</gene>
<comment type="similarity">
    <text evidence="1">Belongs to the TRIM/RBCC family.</text>
</comment>
<dbReference type="FunFam" id="1.10.533.10:FF:000095">
    <property type="entry name" value="Predicted protein"/>
    <property type="match status" value="1"/>
</dbReference>
<dbReference type="Pfam" id="PF01436">
    <property type="entry name" value="NHL"/>
    <property type="match status" value="2"/>
</dbReference>
<feature type="domain" description="B box-type" evidence="7">
    <location>
        <begin position="29"/>
        <end position="70"/>
    </location>
</feature>
<evidence type="ECO:0000256" key="3">
    <source>
        <dbReference type="PROSITE-ProRule" id="PRU00024"/>
    </source>
</evidence>
<evidence type="ECO:0000256" key="2">
    <source>
        <dbReference type="ARBA" id="ARBA00022737"/>
    </source>
</evidence>
<evidence type="ECO:0000313" key="8">
    <source>
        <dbReference type="Proteomes" id="UP000001554"/>
    </source>
</evidence>
<name>A0A9J7NDG5_BRAFL</name>
<dbReference type="RefSeq" id="XP_035700355.1">
    <property type="nucleotide sequence ID" value="XM_035844462.1"/>
</dbReference>
<dbReference type="Gene3D" id="3.30.160.60">
    <property type="entry name" value="Classic Zinc Finger"/>
    <property type="match status" value="1"/>
</dbReference>
<dbReference type="PROSITE" id="PS51125">
    <property type="entry name" value="NHL"/>
    <property type="match status" value="1"/>
</dbReference>
<dbReference type="GO" id="GO:0008270">
    <property type="term" value="F:zinc ion binding"/>
    <property type="evidence" value="ECO:0007669"/>
    <property type="project" value="UniProtKB-KW"/>
</dbReference>
<dbReference type="InterPro" id="IPR011029">
    <property type="entry name" value="DEATH-like_dom_sf"/>
</dbReference>
<dbReference type="SUPFAM" id="SSF47986">
    <property type="entry name" value="DEATH domain"/>
    <property type="match status" value="1"/>
</dbReference>